<reference evidence="2" key="1">
    <citation type="submission" date="2023-06" db="EMBL/GenBank/DDBJ databases">
        <title>Genomic analysis of the entomopathogenic nematode Steinernema hermaphroditum.</title>
        <authorList>
            <person name="Schwarz E.M."/>
            <person name="Heppert J.K."/>
            <person name="Baniya A."/>
            <person name="Schwartz H.T."/>
            <person name="Tan C.-H."/>
            <person name="Antoshechkin I."/>
            <person name="Sternberg P.W."/>
            <person name="Goodrich-Blair H."/>
            <person name="Dillman A.R."/>
        </authorList>
    </citation>
    <scope>NUCLEOTIDE SEQUENCE</scope>
    <source>
        <strain evidence="2">PS9179</strain>
        <tissue evidence="2">Whole animal</tissue>
    </source>
</reference>
<feature type="region of interest" description="Disordered" evidence="1">
    <location>
        <begin position="36"/>
        <end position="64"/>
    </location>
</feature>
<gene>
    <name evidence="2" type="ORF">QR680_011979</name>
</gene>
<proteinExistence type="predicted"/>
<evidence type="ECO:0000313" key="2">
    <source>
        <dbReference type="EMBL" id="KAK0415504.1"/>
    </source>
</evidence>
<sequence>MKLLHDLDESATQLTTEFRCRSNEISESVRALLGTRQATTEDVTSEQVEHDVPEPLVETSSEINENVESCEPLSCRERPMGKHSQHIERLPGNGYIERLPSKRYIERLLGKGYIERQGLFSKRDGDLAVSEVQERV</sequence>
<comment type="caution">
    <text evidence="2">The sequence shown here is derived from an EMBL/GenBank/DDBJ whole genome shotgun (WGS) entry which is preliminary data.</text>
</comment>
<dbReference type="EMBL" id="JAUCMV010000002">
    <property type="protein sequence ID" value="KAK0415504.1"/>
    <property type="molecule type" value="Genomic_DNA"/>
</dbReference>
<accession>A0AA39LZY5</accession>
<keyword evidence="3" id="KW-1185">Reference proteome</keyword>
<evidence type="ECO:0000313" key="3">
    <source>
        <dbReference type="Proteomes" id="UP001175271"/>
    </source>
</evidence>
<protein>
    <submittedName>
        <fullName evidence="2">Uncharacterized protein</fullName>
    </submittedName>
</protein>
<feature type="compositionally biased region" description="Polar residues" evidence="1">
    <location>
        <begin position="36"/>
        <end position="46"/>
    </location>
</feature>
<evidence type="ECO:0000256" key="1">
    <source>
        <dbReference type="SAM" id="MobiDB-lite"/>
    </source>
</evidence>
<dbReference type="Proteomes" id="UP001175271">
    <property type="component" value="Unassembled WGS sequence"/>
</dbReference>
<name>A0AA39LZY5_9BILA</name>
<organism evidence="2 3">
    <name type="scientific">Steinernema hermaphroditum</name>
    <dbReference type="NCBI Taxonomy" id="289476"/>
    <lineage>
        <taxon>Eukaryota</taxon>
        <taxon>Metazoa</taxon>
        <taxon>Ecdysozoa</taxon>
        <taxon>Nematoda</taxon>
        <taxon>Chromadorea</taxon>
        <taxon>Rhabditida</taxon>
        <taxon>Tylenchina</taxon>
        <taxon>Panagrolaimomorpha</taxon>
        <taxon>Strongyloidoidea</taxon>
        <taxon>Steinernematidae</taxon>
        <taxon>Steinernema</taxon>
    </lineage>
</organism>
<dbReference type="AlphaFoldDB" id="A0AA39LZY5"/>